<sequence>MIIFIFFLLIILILIICSITINSYRYTNNKKTPYSEGGGYKEDFDELSNNLNTIYKKIEGRNFNEEDIWPKKTRTDTINDIIKENKKNINYYEIKSHKGAPSKKIPLDELENLLDIGNVPEGRFFLKNGKIINT</sequence>
<reference evidence="1" key="1">
    <citation type="journal article" date="2020" name="Nature">
        <title>Giant virus diversity and host interactions through global metagenomics.</title>
        <authorList>
            <person name="Schulz F."/>
            <person name="Roux S."/>
            <person name="Paez-Espino D."/>
            <person name="Jungbluth S."/>
            <person name="Walsh D.A."/>
            <person name="Denef V.J."/>
            <person name="McMahon K.D."/>
            <person name="Konstantinidis K.T."/>
            <person name="Eloe-Fadrosh E.A."/>
            <person name="Kyrpides N.C."/>
            <person name="Woyke T."/>
        </authorList>
    </citation>
    <scope>NUCLEOTIDE SEQUENCE</scope>
    <source>
        <strain evidence="1">GVMAG-M-3300023184-186</strain>
    </source>
</reference>
<accession>A0A6C0I1U3</accession>
<name>A0A6C0I1U3_9ZZZZ</name>
<dbReference type="EMBL" id="MN740066">
    <property type="protein sequence ID" value="QHT86327.1"/>
    <property type="molecule type" value="Genomic_DNA"/>
</dbReference>
<protein>
    <submittedName>
        <fullName evidence="1">Uncharacterized protein</fullName>
    </submittedName>
</protein>
<organism evidence="1">
    <name type="scientific">viral metagenome</name>
    <dbReference type="NCBI Taxonomy" id="1070528"/>
    <lineage>
        <taxon>unclassified sequences</taxon>
        <taxon>metagenomes</taxon>
        <taxon>organismal metagenomes</taxon>
    </lineage>
</organism>
<dbReference type="AlphaFoldDB" id="A0A6C0I1U3"/>
<proteinExistence type="predicted"/>
<evidence type="ECO:0000313" key="1">
    <source>
        <dbReference type="EMBL" id="QHT86327.1"/>
    </source>
</evidence>